<gene>
    <name evidence="1" type="ORF">GM655_07435</name>
</gene>
<reference evidence="1 2" key="1">
    <citation type="submission" date="2019-11" db="EMBL/GenBank/DDBJ databases">
        <title>Type strains purchased from KCTC, JCM and DSMZ.</title>
        <authorList>
            <person name="Lu H."/>
        </authorList>
    </citation>
    <scope>NUCLEOTIDE SEQUENCE [LARGE SCALE GENOMIC DNA]</scope>
    <source>
        <strain evidence="1 2">DSM 103461</strain>
    </source>
</reference>
<comment type="caution">
    <text evidence="1">The sequence shown here is derived from an EMBL/GenBank/DDBJ whole genome shotgun (WGS) entry which is preliminary data.</text>
</comment>
<name>A0ABW9SQI9_9BURK</name>
<proteinExistence type="predicted"/>
<organism evidence="1 2">
    <name type="scientific">Pseudoduganella danionis</name>
    <dbReference type="NCBI Taxonomy" id="1890295"/>
    <lineage>
        <taxon>Bacteria</taxon>
        <taxon>Pseudomonadati</taxon>
        <taxon>Pseudomonadota</taxon>
        <taxon>Betaproteobacteria</taxon>
        <taxon>Burkholderiales</taxon>
        <taxon>Oxalobacteraceae</taxon>
        <taxon>Telluria group</taxon>
        <taxon>Pseudoduganella</taxon>
    </lineage>
</organism>
<evidence type="ECO:0000313" key="1">
    <source>
        <dbReference type="EMBL" id="MTW32654.1"/>
    </source>
</evidence>
<evidence type="ECO:0000313" key="2">
    <source>
        <dbReference type="Proteomes" id="UP000735592"/>
    </source>
</evidence>
<accession>A0ABW9SQI9</accession>
<dbReference type="Proteomes" id="UP000735592">
    <property type="component" value="Unassembled WGS sequence"/>
</dbReference>
<protein>
    <submittedName>
        <fullName evidence="1">Uncharacterized protein</fullName>
    </submittedName>
</protein>
<dbReference type="EMBL" id="WNKW01000001">
    <property type="protein sequence ID" value="MTW32654.1"/>
    <property type="molecule type" value="Genomic_DNA"/>
</dbReference>
<keyword evidence="2" id="KW-1185">Reference proteome</keyword>
<sequence length="108" mass="11093">MRASLADHLPEIINQLVSKAKGGDVQAARILLERVLPPVKAVESTVQIDLPQGASLTASGEAIMQAVATGALAPSQGAALLSGLGSVAKLKEIDELEARIAALEQSKD</sequence>